<accession>A0A1I3UML1</accession>
<reference evidence="3" key="1">
    <citation type="submission" date="2016-10" db="EMBL/GenBank/DDBJ databases">
        <authorList>
            <person name="Varghese N."/>
            <person name="Submissions S."/>
        </authorList>
    </citation>
    <scope>NUCLEOTIDE SEQUENCE [LARGE SCALE GENOMIC DNA]</scope>
    <source>
        <strain evidence="3">PL19</strain>
    </source>
</reference>
<dbReference type="InterPro" id="IPR004360">
    <property type="entry name" value="Glyas_Fos-R_dOase_dom"/>
</dbReference>
<dbReference type="Pfam" id="PF00903">
    <property type="entry name" value="Glyoxalase"/>
    <property type="match status" value="1"/>
</dbReference>
<name>A0A1I3UML1_9ACTN</name>
<dbReference type="Proteomes" id="UP000198928">
    <property type="component" value="Unassembled WGS sequence"/>
</dbReference>
<sequence>MTSQHSQSPFSALGRLTVLVEDPDDALAFYRDVLGMRVLYDRTAGGYRYLHLGVPGQEGTGLWLMPATGEEERRLIGRQTGGQPLLVLHTDDLGAVAARLREHGVRMWDLREGADGGSLHFADLYGNVIVAARTPG</sequence>
<evidence type="ECO:0000259" key="1">
    <source>
        <dbReference type="PROSITE" id="PS51819"/>
    </source>
</evidence>
<dbReference type="GO" id="GO:0051213">
    <property type="term" value="F:dioxygenase activity"/>
    <property type="evidence" value="ECO:0007669"/>
    <property type="project" value="UniProtKB-KW"/>
</dbReference>
<dbReference type="Gene3D" id="3.10.180.10">
    <property type="entry name" value="2,3-Dihydroxybiphenyl 1,2-Dioxygenase, domain 1"/>
    <property type="match status" value="1"/>
</dbReference>
<protein>
    <submittedName>
        <fullName evidence="2">Catechol 2,3-dioxygenase</fullName>
    </submittedName>
</protein>
<dbReference type="RefSeq" id="WP_093847234.1">
    <property type="nucleotide sequence ID" value="NZ_FOSG01000001.1"/>
</dbReference>
<dbReference type="PANTHER" id="PTHR36437">
    <property type="entry name" value="GLYOXALASE/BLEOMYCIN RESISTANCE PROTEIN/DIOXYGENASE"/>
    <property type="match status" value="1"/>
</dbReference>
<dbReference type="PROSITE" id="PS51819">
    <property type="entry name" value="VOC"/>
    <property type="match status" value="1"/>
</dbReference>
<feature type="domain" description="VOC" evidence="1">
    <location>
        <begin position="12"/>
        <end position="134"/>
    </location>
</feature>
<keyword evidence="2" id="KW-0560">Oxidoreductase</keyword>
<dbReference type="AlphaFoldDB" id="A0A1I3UML1"/>
<gene>
    <name evidence="2" type="ORF">SAMN05192584_101530</name>
</gene>
<dbReference type="EMBL" id="FOSG01000001">
    <property type="protein sequence ID" value="SFJ83146.1"/>
    <property type="molecule type" value="Genomic_DNA"/>
</dbReference>
<dbReference type="InterPro" id="IPR037523">
    <property type="entry name" value="VOC_core"/>
</dbReference>
<dbReference type="PANTHER" id="PTHR36437:SF2">
    <property type="entry name" value="GLYOXALASE_BLEOMYCIN RESISTANCE PROTEIN_DIOXYGENASE"/>
    <property type="match status" value="1"/>
</dbReference>
<dbReference type="InterPro" id="IPR029068">
    <property type="entry name" value="Glyas_Bleomycin-R_OHBP_Dase"/>
</dbReference>
<evidence type="ECO:0000313" key="3">
    <source>
        <dbReference type="Proteomes" id="UP000198928"/>
    </source>
</evidence>
<evidence type="ECO:0000313" key="2">
    <source>
        <dbReference type="EMBL" id="SFJ83146.1"/>
    </source>
</evidence>
<keyword evidence="3" id="KW-1185">Reference proteome</keyword>
<dbReference type="OrthoDB" id="197463at2"/>
<dbReference type="SUPFAM" id="SSF54593">
    <property type="entry name" value="Glyoxalase/Bleomycin resistance protein/Dihydroxybiphenyl dioxygenase"/>
    <property type="match status" value="1"/>
</dbReference>
<keyword evidence="2" id="KW-0223">Dioxygenase</keyword>
<proteinExistence type="predicted"/>
<organism evidence="2 3">
    <name type="scientific">Streptomyces pini</name>
    <dbReference type="NCBI Taxonomy" id="1520580"/>
    <lineage>
        <taxon>Bacteria</taxon>
        <taxon>Bacillati</taxon>
        <taxon>Actinomycetota</taxon>
        <taxon>Actinomycetes</taxon>
        <taxon>Kitasatosporales</taxon>
        <taxon>Streptomycetaceae</taxon>
        <taxon>Streptomyces</taxon>
    </lineage>
</organism>